<dbReference type="VEuPathDB" id="VectorBase:GBRI013963"/>
<comment type="similarity">
    <text evidence="1">Belongs to the VPS72/YL1 family.</text>
</comment>
<evidence type="ECO:0000313" key="5">
    <source>
        <dbReference type="EnsemblMetazoa" id="GBRI013963-PA"/>
    </source>
</evidence>
<keyword evidence="6" id="KW-1185">Reference proteome</keyword>
<evidence type="ECO:0000256" key="3">
    <source>
        <dbReference type="SAM" id="MobiDB-lite"/>
    </source>
</evidence>
<feature type="region of interest" description="Disordered" evidence="3">
    <location>
        <begin position="27"/>
        <end position="117"/>
    </location>
</feature>
<evidence type="ECO:0000313" key="6">
    <source>
        <dbReference type="Proteomes" id="UP000091820"/>
    </source>
</evidence>
<sequence length="349" mass="40871">MAANRARRINAGVRIAQLLDDEEEEEFYKTSYGGFQEDDQDNDYIQKDEEEDIVDSDFSIDENDEPISDHDDENVKKRRRTGVQTKAYKEPKPIKKDDKALGNSGKKKIGQGRKRKTRAKFTVLDSGRKSIRASTAIKTQATKIRLKEMDDARKRKRRAVRVEEYMPTQEELLEEAKITEEENIKSLEKFQKMELEKKKTRPTKRLFMGPIIRYHSMAMPVVRKQTRGGNVNFDPKDPRSKCERTFISFENDLDDKVFQSIFKVKKLSRNSGYLCSITKLPARYFDPVTQQPYYSIQAFKILREAYYMQLEERGNTDNPQLQKWLEWRKLIKENRLKAAANTASQATNL</sequence>
<evidence type="ECO:0000259" key="4">
    <source>
        <dbReference type="SMART" id="SM00993"/>
    </source>
</evidence>
<dbReference type="STRING" id="37001.A0A1A9WC00"/>
<dbReference type="InterPro" id="IPR046757">
    <property type="entry name" value="YL1_N"/>
</dbReference>
<organism evidence="5 6">
    <name type="scientific">Glossina brevipalpis</name>
    <dbReference type="NCBI Taxonomy" id="37001"/>
    <lineage>
        <taxon>Eukaryota</taxon>
        <taxon>Metazoa</taxon>
        <taxon>Ecdysozoa</taxon>
        <taxon>Arthropoda</taxon>
        <taxon>Hexapoda</taxon>
        <taxon>Insecta</taxon>
        <taxon>Pterygota</taxon>
        <taxon>Neoptera</taxon>
        <taxon>Endopterygota</taxon>
        <taxon>Diptera</taxon>
        <taxon>Brachycera</taxon>
        <taxon>Muscomorpha</taxon>
        <taxon>Hippoboscoidea</taxon>
        <taxon>Glossinidae</taxon>
        <taxon>Glossina</taxon>
    </lineage>
</organism>
<dbReference type="Pfam" id="PF08265">
    <property type="entry name" value="YL1_C"/>
    <property type="match status" value="1"/>
</dbReference>
<proteinExistence type="inferred from homology"/>
<name>A0A1A9WC00_9MUSC</name>
<protein>
    <recommendedName>
        <fullName evidence="2">Vacuolar protein sorting-associated protein 72 homolog</fullName>
    </recommendedName>
</protein>
<dbReference type="SMART" id="SM00993">
    <property type="entry name" value="YL1_C"/>
    <property type="match status" value="1"/>
</dbReference>
<dbReference type="PANTHER" id="PTHR13275:SF4">
    <property type="entry name" value="VACUOLAR PROTEIN SORTING-ASSOCIATED PROTEIN 72 HOMOLOG"/>
    <property type="match status" value="1"/>
</dbReference>
<feature type="compositionally biased region" description="Basic and acidic residues" evidence="3">
    <location>
        <begin position="87"/>
        <end position="100"/>
    </location>
</feature>
<reference evidence="5" key="2">
    <citation type="submission" date="2020-05" db="UniProtKB">
        <authorList>
            <consortium name="EnsemblMetazoa"/>
        </authorList>
    </citation>
    <scope>IDENTIFICATION</scope>
    <source>
        <strain evidence="5">IAEA</strain>
    </source>
</reference>
<evidence type="ECO:0000256" key="1">
    <source>
        <dbReference type="ARBA" id="ARBA00006832"/>
    </source>
</evidence>
<dbReference type="InterPro" id="IPR013272">
    <property type="entry name" value="Vps72/YL1_C"/>
</dbReference>
<dbReference type="PANTHER" id="PTHR13275">
    <property type="entry name" value="YL-1 PROTEIN TRANSCRIPTION FACTOR-LIKE 1"/>
    <property type="match status" value="1"/>
</dbReference>
<reference evidence="6" key="1">
    <citation type="submission" date="2014-03" db="EMBL/GenBank/DDBJ databases">
        <authorList>
            <person name="Aksoy S."/>
            <person name="Warren W."/>
            <person name="Wilson R.K."/>
        </authorList>
    </citation>
    <scope>NUCLEOTIDE SEQUENCE [LARGE SCALE GENOMIC DNA]</scope>
    <source>
        <strain evidence="6">IAEA</strain>
    </source>
</reference>
<dbReference type="GO" id="GO:0005634">
    <property type="term" value="C:nucleus"/>
    <property type="evidence" value="ECO:0007669"/>
    <property type="project" value="TreeGrafter"/>
</dbReference>
<feature type="compositionally biased region" description="Basic residues" evidence="3">
    <location>
        <begin position="105"/>
        <end position="117"/>
    </location>
</feature>
<dbReference type="EnsemblMetazoa" id="GBRI013963-RA">
    <property type="protein sequence ID" value="GBRI013963-PA"/>
    <property type="gene ID" value="GBRI013963"/>
</dbReference>
<feature type="compositionally biased region" description="Acidic residues" evidence="3">
    <location>
        <begin position="36"/>
        <end position="66"/>
    </location>
</feature>
<dbReference type="AlphaFoldDB" id="A0A1A9WC00"/>
<evidence type="ECO:0000256" key="2">
    <source>
        <dbReference type="ARBA" id="ARBA00020000"/>
    </source>
</evidence>
<dbReference type="Pfam" id="PF05764">
    <property type="entry name" value="YL1"/>
    <property type="match status" value="1"/>
</dbReference>
<dbReference type="Proteomes" id="UP000091820">
    <property type="component" value="Unassembled WGS sequence"/>
</dbReference>
<feature type="domain" description="Vps72/YL1 C-terminal" evidence="4">
    <location>
        <begin position="273"/>
        <end position="302"/>
    </location>
</feature>
<accession>A0A1A9WC00</accession>